<dbReference type="EMBL" id="JACHHR010000003">
    <property type="protein sequence ID" value="MBB5212672.1"/>
    <property type="molecule type" value="Genomic_DNA"/>
</dbReference>
<name>A0A6P1TFE2_9GAMM</name>
<evidence type="ECO:0000259" key="1">
    <source>
        <dbReference type="Pfam" id="PF01261"/>
    </source>
</evidence>
<gene>
    <name evidence="3" type="ORF">GTQ55_15660</name>
    <name evidence="2" type="ORF">HNQ53_002897</name>
</gene>
<sequence>MSTTAATAPQLNGVQLYTLRQQMTESVETTLAKVAEAGYHTVEFAGFHGHTAEDVRGLLERNGLSAPASHFPLAQMESDFPSVIAEAKSLGSRYVVLAWLEQSRRSAGDYRQLVQNLNDWGRQCREAGLRLAYHNHDFEFEQTGGFVPYQLLLDKTDPELVFFEMDIYWMHKAGQDPLAYFERHPGRFPLWHLKDATGEGAMADVGHGVIDFPALLEHADRAGLEFGFVERDDADLPYESIHRSRRTLAGWSRD</sequence>
<dbReference type="GO" id="GO:0016853">
    <property type="term" value="F:isomerase activity"/>
    <property type="evidence" value="ECO:0007669"/>
    <property type="project" value="UniProtKB-KW"/>
</dbReference>
<reference evidence="2 5" key="2">
    <citation type="submission" date="2020-08" db="EMBL/GenBank/DDBJ databases">
        <title>Genomic Encyclopedia of Type Strains, Phase IV (KMG-IV): sequencing the most valuable type-strain genomes for metagenomic binning, comparative biology and taxonomic classification.</title>
        <authorList>
            <person name="Goeker M."/>
        </authorList>
    </citation>
    <scope>NUCLEOTIDE SEQUENCE [LARGE SCALE GENOMIC DNA]</scope>
    <source>
        <strain evidence="2 5">DSM 11525</strain>
    </source>
</reference>
<evidence type="ECO:0000313" key="4">
    <source>
        <dbReference type="Proteomes" id="UP000464675"/>
    </source>
</evidence>
<keyword evidence="4" id="KW-1185">Reference proteome</keyword>
<dbReference type="Pfam" id="PF01261">
    <property type="entry name" value="AP_endonuc_2"/>
    <property type="match status" value="1"/>
</dbReference>
<dbReference type="InterPro" id="IPR050312">
    <property type="entry name" value="IolE/XylAMocC-like"/>
</dbReference>
<keyword evidence="2" id="KW-0413">Isomerase</keyword>
<feature type="domain" description="Xylose isomerase-like TIM barrel" evidence="1">
    <location>
        <begin position="31"/>
        <end position="223"/>
    </location>
</feature>
<evidence type="ECO:0000313" key="2">
    <source>
        <dbReference type="EMBL" id="MBB5212672.1"/>
    </source>
</evidence>
<proteinExistence type="predicted"/>
<dbReference type="AlphaFoldDB" id="A0A6P1TFE2"/>
<dbReference type="PANTHER" id="PTHR12110">
    <property type="entry name" value="HYDROXYPYRUVATE ISOMERASE"/>
    <property type="match status" value="1"/>
</dbReference>
<dbReference type="SUPFAM" id="SSF51658">
    <property type="entry name" value="Xylose isomerase-like"/>
    <property type="match status" value="1"/>
</dbReference>
<protein>
    <submittedName>
        <fullName evidence="2">Sugar phosphate isomerase/epimerase</fullName>
    </submittedName>
    <submittedName>
        <fullName evidence="3">TIM barrel protein</fullName>
    </submittedName>
</protein>
<reference evidence="3 4" key="1">
    <citation type="submission" date="2020-01" db="EMBL/GenBank/DDBJ databases">
        <title>The possibility of degradation of plastic by Microbulbifer hydrolyticus IRE-31.</title>
        <authorList>
            <person name="Liu L."/>
        </authorList>
    </citation>
    <scope>NUCLEOTIDE SEQUENCE [LARGE SCALE GENOMIC DNA]</scope>
    <source>
        <strain evidence="3 4">IRE-31</strain>
    </source>
</reference>
<dbReference type="RefSeq" id="WP_161859568.1">
    <property type="nucleotide sequence ID" value="NZ_CP047491.1"/>
</dbReference>
<dbReference type="Proteomes" id="UP000563601">
    <property type="component" value="Unassembled WGS sequence"/>
</dbReference>
<accession>A0A6P1TFE2</accession>
<dbReference type="Proteomes" id="UP000464675">
    <property type="component" value="Chromosome"/>
</dbReference>
<evidence type="ECO:0000313" key="5">
    <source>
        <dbReference type="Proteomes" id="UP000563601"/>
    </source>
</evidence>
<organism evidence="2 5">
    <name type="scientific">Microbulbifer hydrolyticus</name>
    <dbReference type="NCBI Taxonomy" id="48074"/>
    <lineage>
        <taxon>Bacteria</taxon>
        <taxon>Pseudomonadati</taxon>
        <taxon>Pseudomonadota</taxon>
        <taxon>Gammaproteobacteria</taxon>
        <taxon>Cellvibrionales</taxon>
        <taxon>Microbulbiferaceae</taxon>
        <taxon>Microbulbifer</taxon>
    </lineage>
</organism>
<dbReference type="OrthoDB" id="9798407at2"/>
<dbReference type="Gene3D" id="3.20.20.150">
    <property type="entry name" value="Divalent-metal-dependent TIM barrel enzymes"/>
    <property type="match status" value="1"/>
</dbReference>
<evidence type="ECO:0000313" key="3">
    <source>
        <dbReference type="EMBL" id="QHQ40270.1"/>
    </source>
</evidence>
<dbReference type="InterPro" id="IPR013022">
    <property type="entry name" value="Xyl_isomerase-like_TIM-brl"/>
</dbReference>
<dbReference type="PANTHER" id="PTHR12110:SF41">
    <property type="entry name" value="INOSOSE DEHYDRATASE"/>
    <property type="match status" value="1"/>
</dbReference>
<dbReference type="InterPro" id="IPR036237">
    <property type="entry name" value="Xyl_isomerase-like_sf"/>
</dbReference>
<dbReference type="EMBL" id="CP047491">
    <property type="protein sequence ID" value="QHQ40270.1"/>
    <property type="molecule type" value="Genomic_DNA"/>
</dbReference>